<dbReference type="PANTHER" id="PTHR34220">
    <property type="entry name" value="SENSOR HISTIDINE KINASE YPDA"/>
    <property type="match status" value="1"/>
</dbReference>
<keyword evidence="1" id="KW-0812">Transmembrane</keyword>
<keyword evidence="3" id="KW-0418">Kinase</keyword>
<dbReference type="InterPro" id="IPR036890">
    <property type="entry name" value="HATPase_C_sf"/>
</dbReference>
<dbReference type="Pfam" id="PF06580">
    <property type="entry name" value="His_kinase"/>
    <property type="match status" value="1"/>
</dbReference>
<accession>A0A316EFU7</accession>
<dbReference type="Proteomes" id="UP000245489">
    <property type="component" value="Unassembled WGS sequence"/>
</dbReference>
<dbReference type="SUPFAM" id="SSF55874">
    <property type="entry name" value="ATPase domain of HSP90 chaperone/DNA topoisomerase II/histidine kinase"/>
    <property type="match status" value="1"/>
</dbReference>
<evidence type="ECO:0000313" key="4">
    <source>
        <dbReference type="Proteomes" id="UP000245489"/>
    </source>
</evidence>
<dbReference type="AlphaFoldDB" id="A0A316EFU7"/>
<dbReference type="PANTHER" id="PTHR34220:SF7">
    <property type="entry name" value="SENSOR HISTIDINE KINASE YPDA"/>
    <property type="match status" value="1"/>
</dbReference>
<dbReference type="RefSeq" id="WP_109741556.1">
    <property type="nucleotide sequence ID" value="NZ_QGGO01000003.1"/>
</dbReference>
<feature type="transmembrane region" description="Helical" evidence="1">
    <location>
        <begin position="167"/>
        <end position="188"/>
    </location>
</feature>
<keyword evidence="4" id="KW-1185">Reference proteome</keyword>
<dbReference type="InterPro" id="IPR010559">
    <property type="entry name" value="Sig_transdc_His_kin_internal"/>
</dbReference>
<evidence type="ECO:0000313" key="3">
    <source>
        <dbReference type="EMBL" id="PWK28573.1"/>
    </source>
</evidence>
<dbReference type="InterPro" id="IPR050640">
    <property type="entry name" value="Bact_2-comp_sensor_kinase"/>
</dbReference>
<organism evidence="3 4">
    <name type="scientific">Arcicella aurantiaca</name>
    <dbReference type="NCBI Taxonomy" id="591202"/>
    <lineage>
        <taxon>Bacteria</taxon>
        <taxon>Pseudomonadati</taxon>
        <taxon>Bacteroidota</taxon>
        <taxon>Cytophagia</taxon>
        <taxon>Cytophagales</taxon>
        <taxon>Flectobacillaceae</taxon>
        <taxon>Arcicella</taxon>
    </lineage>
</organism>
<dbReference type="EMBL" id="QGGO01000003">
    <property type="protein sequence ID" value="PWK28573.1"/>
    <property type="molecule type" value="Genomic_DNA"/>
</dbReference>
<gene>
    <name evidence="3" type="ORF">LV89_00777</name>
</gene>
<feature type="transmembrane region" description="Helical" evidence="1">
    <location>
        <begin position="73"/>
        <end position="97"/>
    </location>
</feature>
<proteinExistence type="predicted"/>
<feature type="transmembrane region" description="Helical" evidence="1">
    <location>
        <begin position="109"/>
        <end position="126"/>
    </location>
</feature>
<keyword evidence="1" id="KW-0472">Membrane</keyword>
<dbReference type="GO" id="GO:0000155">
    <property type="term" value="F:phosphorelay sensor kinase activity"/>
    <property type="evidence" value="ECO:0007669"/>
    <property type="project" value="InterPro"/>
</dbReference>
<reference evidence="3 4" key="1">
    <citation type="submission" date="2018-05" db="EMBL/GenBank/DDBJ databases">
        <title>Genomic Encyclopedia of Archaeal and Bacterial Type Strains, Phase II (KMG-II): from individual species to whole genera.</title>
        <authorList>
            <person name="Goeker M."/>
        </authorList>
    </citation>
    <scope>NUCLEOTIDE SEQUENCE [LARGE SCALE GENOMIC DNA]</scope>
    <source>
        <strain evidence="3 4">DSM 22214</strain>
    </source>
</reference>
<protein>
    <submittedName>
        <fullName evidence="3">Histidine kinase</fullName>
    </submittedName>
</protein>
<keyword evidence="1" id="KW-1133">Transmembrane helix</keyword>
<dbReference type="OrthoDB" id="9792992at2"/>
<name>A0A316EFU7_9BACT</name>
<evidence type="ECO:0000256" key="1">
    <source>
        <dbReference type="SAM" id="Phobius"/>
    </source>
</evidence>
<dbReference type="GO" id="GO:0016020">
    <property type="term" value="C:membrane"/>
    <property type="evidence" value="ECO:0007669"/>
    <property type="project" value="InterPro"/>
</dbReference>
<sequence length="394" mass="45609">MKNTTNNMPVWQQKTKIFFDKHYGWILLLTGLCAFVLVERGEFIIDFTKGMNDGYRDGCKDCGNTIGESVLMIFPLFFIIIIFGSVIYLLGEIFYHIFFKFILQKVDTIYILAFVIWLLVFYNLFWESVYWLLNRNNAFIDKFSEVKSIASKDAVGALIKDYRERDATLSTALFFLLIITYGLVKYYVRNAKTQAQLIAQKSQAELTALKAQINPHFLFNVLNNLYGLAIVEESPKTSEGILQLSSIMRHVVEGTKNEKIEVEKEIRFLYDFIELNKMRIPNRPNIRIETDIDWDENPAQIAPLLVIPYIENAFKYGISINEESFIEMSFRVENQQLYFICKNSIIKLNDKLEVGTGTGLENTKRRLDLYYPAGYQLSTSSLDNVFAVSLIVNL</sequence>
<evidence type="ECO:0000259" key="2">
    <source>
        <dbReference type="Pfam" id="PF06580"/>
    </source>
</evidence>
<keyword evidence="3" id="KW-0808">Transferase</keyword>
<comment type="caution">
    <text evidence="3">The sequence shown here is derived from an EMBL/GenBank/DDBJ whole genome shotgun (WGS) entry which is preliminary data.</text>
</comment>
<feature type="domain" description="Signal transduction histidine kinase internal region" evidence="2">
    <location>
        <begin position="204"/>
        <end position="283"/>
    </location>
</feature>